<keyword evidence="3" id="KW-1185">Reference proteome</keyword>
<dbReference type="SUPFAM" id="SSF48065">
    <property type="entry name" value="DBL homology domain (DH-domain)"/>
    <property type="match status" value="1"/>
</dbReference>
<dbReference type="EMBL" id="MCGN01000002">
    <property type="protein sequence ID" value="ORZ01480.1"/>
    <property type="molecule type" value="Genomic_DNA"/>
</dbReference>
<dbReference type="PROSITE" id="PS00741">
    <property type="entry name" value="DH_1"/>
    <property type="match status" value="1"/>
</dbReference>
<organism evidence="2 3">
    <name type="scientific">Syncephalastrum racemosum</name>
    <name type="common">Filamentous fungus</name>
    <dbReference type="NCBI Taxonomy" id="13706"/>
    <lineage>
        <taxon>Eukaryota</taxon>
        <taxon>Fungi</taxon>
        <taxon>Fungi incertae sedis</taxon>
        <taxon>Mucoromycota</taxon>
        <taxon>Mucoromycotina</taxon>
        <taxon>Mucoromycetes</taxon>
        <taxon>Mucorales</taxon>
        <taxon>Syncephalastraceae</taxon>
        <taxon>Syncephalastrum</taxon>
    </lineage>
</organism>
<dbReference type="OrthoDB" id="660555at2759"/>
<comment type="caution">
    <text evidence="2">The sequence shown here is derived from an EMBL/GenBank/DDBJ whole genome shotgun (WGS) entry which is preliminary data.</text>
</comment>
<reference evidence="2 3" key="1">
    <citation type="submission" date="2016-07" db="EMBL/GenBank/DDBJ databases">
        <title>Pervasive Adenine N6-methylation of Active Genes in Fungi.</title>
        <authorList>
            <consortium name="DOE Joint Genome Institute"/>
            <person name="Mondo S.J."/>
            <person name="Dannebaum R.O."/>
            <person name="Kuo R.C."/>
            <person name="Labutti K."/>
            <person name="Haridas S."/>
            <person name="Kuo A."/>
            <person name="Salamov A."/>
            <person name="Ahrendt S.R."/>
            <person name="Lipzen A."/>
            <person name="Sullivan W."/>
            <person name="Andreopoulos W.B."/>
            <person name="Clum A."/>
            <person name="Lindquist E."/>
            <person name="Daum C."/>
            <person name="Ramamoorthy G.K."/>
            <person name="Gryganskyi A."/>
            <person name="Culley D."/>
            <person name="Magnuson J.K."/>
            <person name="James T.Y."/>
            <person name="O'Malley M.A."/>
            <person name="Stajich J.E."/>
            <person name="Spatafora J.W."/>
            <person name="Visel A."/>
            <person name="Grigoriev I.V."/>
        </authorList>
    </citation>
    <scope>NUCLEOTIDE SEQUENCE [LARGE SCALE GENOMIC DNA]</scope>
    <source>
        <strain evidence="2 3">NRRL 2496</strain>
    </source>
</reference>
<sequence>MSETQQRNEGGAKEQALCRFIIHELHTTEQSYCRLLQMIYTNYMRPMEVALQAKDPLTIKKSNDILVLFCHLPQLLQLSERFLDQFTEIDLDTVINTFTALQDDFAIFLRYAVHYRSNWKSIRKACRSNALFLNIDQECLARKETNRLGMADYLIAPIQRVPRYCLLLKDLLRYTSKCDPRYPALESVLLKMMSLAAVMDKDKRRAL</sequence>
<accession>A0A1X2HQ25</accession>
<proteinExistence type="predicted"/>
<dbReference type="GO" id="GO:0035556">
    <property type="term" value="P:intracellular signal transduction"/>
    <property type="evidence" value="ECO:0007669"/>
    <property type="project" value="InterPro"/>
</dbReference>
<dbReference type="InterPro" id="IPR035899">
    <property type="entry name" value="DBL_dom_sf"/>
</dbReference>
<dbReference type="Proteomes" id="UP000242180">
    <property type="component" value="Unassembled WGS sequence"/>
</dbReference>
<dbReference type="InterPro" id="IPR000219">
    <property type="entry name" value="DH_dom"/>
</dbReference>
<dbReference type="GO" id="GO:0005737">
    <property type="term" value="C:cytoplasm"/>
    <property type="evidence" value="ECO:0007669"/>
    <property type="project" value="TreeGrafter"/>
</dbReference>
<protein>
    <submittedName>
        <fullName evidence="2">Dbl homology domain-containing protein</fullName>
    </submittedName>
</protein>
<dbReference type="Pfam" id="PF00621">
    <property type="entry name" value="RhoGEF"/>
    <property type="match status" value="1"/>
</dbReference>
<dbReference type="InterPro" id="IPR051092">
    <property type="entry name" value="FYVE_RhoGEF_PH"/>
</dbReference>
<dbReference type="Gene3D" id="1.20.900.10">
    <property type="entry name" value="Dbl homology (DH) domain"/>
    <property type="match status" value="1"/>
</dbReference>
<dbReference type="SMART" id="SM00325">
    <property type="entry name" value="RhoGEF"/>
    <property type="match status" value="1"/>
</dbReference>
<dbReference type="STRING" id="13706.A0A1X2HQ25"/>
<feature type="domain" description="DH" evidence="1">
    <location>
        <begin position="17"/>
        <end position="202"/>
    </location>
</feature>
<dbReference type="GO" id="GO:0005085">
    <property type="term" value="F:guanyl-nucleotide exchange factor activity"/>
    <property type="evidence" value="ECO:0007669"/>
    <property type="project" value="InterPro"/>
</dbReference>
<dbReference type="PROSITE" id="PS50010">
    <property type="entry name" value="DH_2"/>
    <property type="match status" value="1"/>
</dbReference>
<dbReference type="PANTHER" id="PTHR12673">
    <property type="entry name" value="FACIOGENITAL DYSPLASIA PROTEIN"/>
    <property type="match status" value="1"/>
</dbReference>
<name>A0A1X2HQ25_SYNRA</name>
<dbReference type="AlphaFoldDB" id="A0A1X2HQ25"/>
<gene>
    <name evidence="2" type="ORF">BCR43DRAFT_503022</name>
</gene>
<dbReference type="PANTHER" id="PTHR12673:SF159">
    <property type="entry name" value="LD03170P"/>
    <property type="match status" value="1"/>
</dbReference>
<evidence type="ECO:0000313" key="2">
    <source>
        <dbReference type="EMBL" id="ORZ01480.1"/>
    </source>
</evidence>
<evidence type="ECO:0000259" key="1">
    <source>
        <dbReference type="PROSITE" id="PS50010"/>
    </source>
</evidence>
<dbReference type="InParanoid" id="A0A1X2HQ25"/>
<dbReference type="InterPro" id="IPR001331">
    <property type="entry name" value="GDS_CDC24_CS"/>
</dbReference>
<evidence type="ECO:0000313" key="3">
    <source>
        <dbReference type="Proteomes" id="UP000242180"/>
    </source>
</evidence>